<keyword evidence="1" id="KW-0472">Membrane</keyword>
<proteinExistence type="predicted"/>
<keyword evidence="3" id="KW-1185">Reference proteome</keyword>
<protein>
    <recommendedName>
        <fullName evidence="4">Iron ABC transporter permease</fullName>
    </recommendedName>
</protein>
<keyword evidence="1" id="KW-0812">Transmembrane</keyword>
<sequence length="69" mass="7015">MSNDTLTPPAAIEAAGRAAPPVARARRRVGVVCLVVLLAGLVVLGIAVGANPVPLNAVWTALTRFDPST</sequence>
<evidence type="ECO:0000313" key="3">
    <source>
        <dbReference type="Proteomes" id="UP000238164"/>
    </source>
</evidence>
<accession>A0A2N9JKH5</accession>
<keyword evidence="1" id="KW-1133">Transmembrane helix</keyword>
<evidence type="ECO:0008006" key="4">
    <source>
        <dbReference type="Google" id="ProtNLM"/>
    </source>
</evidence>
<organism evidence="2 3">
    <name type="scientific">Micropruina glycogenica</name>
    <dbReference type="NCBI Taxonomy" id="75385"/>
    <lineage>
        <taxon>Bacteria</taxon>
        <taxon>Bacillati</taxon>
        <taxon>Actinomycetota</taxon>
        <taxon>Actinomycetes</taxon>
        <taxon>Propionibacteriales</taxon>
        <taxon>Nocardioidaceae</taxon>
        <taxon>Micropruina</taxon>
    </lineage>
</organism>
<dbReference type="Proteomes" id="UP000238164">
    <property type="component" value="Chromosome 1"/>
</dbReference>
<feature type="transmembrane region" description="Helical" evidence="1">
    <location>
        <begin position="29"/>
        <end position="50"/>
    </location>
</feature>
<evidence type="ECO:0000313" key="2">
    <source>
        <dbReference type="EMBL" id="SPD88092.1"/>
    </source>
</evidence>
<dbReference type="EMBL" id="LT985188">
    <property type="protein sequence ID" value="SPD88092.1"/>
    <property type="molecule type" value="Genomic_DNA"/>
</dbReference>
<dbReference type="KEGG" id="mgg:MPLG2_3062"/>
<name>A0A2N9JKH5_9ACTN</name>
<dbReference type="RefSeq" id="WP_158681229.1">
    <property type="nucleotide sequence ID" value="NZ_BAAAGO010000006.1"/>
</dbReference>
<dbReference type="AlphaFoldDB" id="A0A2N9JKH5"/>
<evidence type="ECO:0000256" key="1">
    <source>
        <dbReference type="SAM" id="Phobius"/>
    </source>
</evidence>
<gene>
    <name evidence="2" type="ORF">MPLG2_3062</name>
</gene>
<reference evidence="2 3" key="1">
    <citation type="submission" date="2018-02" db="EMBL/GenBank/DDBJ databases">
        <authorList>
            <person name="Cohen D.B."/>
            <person name="Kent A.D."/>
        </authorList>
    </citation>
    <scope>NUCLEOTIDE SEQUENCE [LARGE SCALE GENOMIC DNA]</scope>
    <source>
        <strain evidence="2">1</strain>
    </source>
</reference>